<comment type="catalytic activity">
    <reaction evidence="1">
        <text>S-ubiquitinyl-[E2 ubiquitin-conjugating enzyme]-L-cysteine + [acceptor protein]-L-lysine = [E2 ubiquitin-conjugating enzyme]-L-cysteine + N(6)-ubiquitinyl-[acceptor protein]-L-lysine.</text>
        <dbReference type="EC" id="2.3.2.27"/>
    </reaction>
</comment>
<dbReference type="InterPro" id="IPR044600">
    <property type="entry name" value="ATL1/ATL16-like"/>
</dbReference>
<dbReference type="OrthoDB" id="8062037at2759"/>
<dbReference type="PROSITE" id="PS50089">
    <property type="entry name" value="ZF_RING_2"/>
    <property type="match status" value="1"/>
</dbReference>
<gene>
    <name evidence="18" type="primary">LOC113848270</name>
</gene>
<evidence type="ECO:0000256" key="15">
    <source>
        <dbReference type="SAM" id="Phobius"/>
    </source>
</evidence>
<evidence type="ECO:0000256" key="13">
    <source>
        <dbReference type="ARBA" id="ARBA00024209"/>
    </source>
</evidence>
<dbReference type="GO" id="GO:0016567">
    <property type="term" value="P:protein ubiquitination"/>
    <property type="evidence" value="ECO:0007669"/>
    <property type="project" value="InterPro"/>
</dbReference>
<keyword evidence="9" id="KW-0833">Ubl conjugation pathway</keyword>
<dbReference type="SMART" id="SM01197">
    <property type="entry name" value="FANCL_C"/>
    <property type="match status" value="1"/>
</dbReference>
<evidence type="ECO:0000256" key="5">
    <source>
        <dbReference type="ARBA" id="ARBA00022679"/>
    </source>
</evidence>
<evidence type="ECO:0000256" key="4">
    <source>
        <dbReference type="ARBA" id="ARBA00012483"/>
    </source>
</evidence>
<evidence type="ECO:0000313" key="18">
    <source>
        <dbReference type="RefSeq" id="XP_027333522.1"/>
    </source>
</evidence>
<reference evidence="18" key="2">
    <citation type="submission" date="2025-08" db="UniProtKB">
        <authorList>
            <consortium name="RefSeq"/>
        </authorList>
    </citation>
    <scope>IDENTIFICATION</scope>
    <source>
        <tissue evidence="18">Young leaves</tissue>
    </source>
</reference>
<dbReference type="GO" id="GO:0061630">
    <property type="term" value="F:ubiquitin protein ligase activity"/>
    <property type="evidence" value="ECO:0007669"/>
    <property type="project" value="UniProtKB-EC"/>
</dbReference>
<dbReference type="GO" id="GO:0008270">
    <property type="term" value="F:zinc ion binding"/>
    <property type="evidence" value="ECO:0007669"/>
    <property type="project" value="UniProtKB-KW"/>
</dbReference>
<dbReference type="RefSeq" id="XP_027333522.1">
    <property type="nucleotide sequence ID" value="XM_027477721.1"/>
</dbReference>
<evidence type="ECO:0000256" key="14">
    <source>
        <dbReference type="PROSITE-ProRule" id="PRU00175"/>
    </source>
</evidence>
<comment type="subcellular location">
    <subcellularLocation>
        <location evidence="2">Membrane</location>
        <topology evidence="2">Single-pass membrane protein</topology>
    </subcellularLocation>
</comment>
<evidence type="ECO:0000256" key="1">
    <source>
        <dbReference type="ARBA" id="ARBA00000900"/>
    </source>
</evidence>
<evidence type="ECO:0000256" key="3">
    <source>
        <dbReference type="ARBA" id="ARBA00004906"/>
    </source>
</evidence>
<keyword evidence="17" id="KW-1185">Reference proteome</keyword>
<dbReference type="FunFam" id="3.30.40.10:FF:000475">
    <property type="entry name" value="RING-H2 finger protein ATL3"/>
    <property type="match status" value="1"/>
</dbReference>
<dbReference type="Proteomes" id="UP000694853">
    <property type="component" value="Unplaced"/>
</dbReference>
<dbReference type="SMART" id="SM00184">
    <property type="entry name" value="RING"/>
    <property type="match status" value="1"/>
</dbReference>
<evidence type="ECO:0000256" key="11">
    <source>
        <dbReference type="ARBA" id="ARBA00022989"/>
    </source>
</evidence>
<evidence type="ECO:0000256" key="2">
    <source>
        <dbReference type="ARBA" id="ARBA00004167"/>
    </source>
</evidence>
<feature type="transmembrane region" description="Helical" evidence="15">
    <location>
        <begin position="26"/>
        <end position="48"/>
    </location>
</feature>
<dbReference type="InterPro" id="IPR013083">
    <property type="entry name" value="Znf_RING/FYVE/PHD"/>
</dbReference>
<keyword evidence="11 15" id="KW-1133">Transmembrane helix</keyword>
<evidence type="ECO:0000256" key="12">
    <source>
        <dbReference type="ARBA" id="ARBA00023136"/>
    </source>
</evidence>
<evidence type="ECO:0000256" key="8">
    <source>
        <dbReference type="ARBA" id="ARBA00022771"/>
    </source>
</evidence>
<proteinExistence type="inferred from homology"/>
<evidence type="ECO:0000313" key="17">
    <source>
        <dbReference type="Proteomes" id="UP000694853"/>
    </source>
</evidence>
<dbReference type="KEGG" id="aprc:113848270"/>
<reference evidence="17" key="1">
    <citation type="journal article" date="2019" name="Toxins">
        <title>Detection of Abrin-Like and Prepropulchellin-Like Toxin Genes and Transcripts Using Whole Genome Sequencing and Full-Length Transcript Sequencing of Abrus precatorius.</title>
        <authorList>
            <person name="Hovde B.T."/>
            <person name="Daligault H.E."/>
            <person name="Hanschen E.R."/>
            <person name="Kunde Y.A."/>
            <person name="Johnson M.B."/>
            <person name="Starkenburg S.R."/>
            <person name="Johnson S.L."/>
        </authorList>
    </citation>
    <scope>NUCLEOTIDE SEQUENCE [LARGE SCALE GENOMIC DNA]</scope>
</reference>
<comment type="pathway">
    <text evidence="3">Protein modification; protein ubiquitination.</text>
</comment>
<keyword evidence="8 14" id="KW-0863">Zinc-finger</keyword>
<evidence type="ECO:0000256" key="10">
    <source>
        <dbReference type="ARBA" id="ARBA00022833"/>
    </source>
</evidence>
<dbReference type="EC" id="2.3.2.27" evidence="4"/>
<evidence type="ECO:0000256" key="6">
    <source>
        <dbReference type="ARBA" id="ARBA00022692"/>
    </source>
</evidence>
<dbReference type="CDD" id="cd16461">
    <property type="entry name" value="RING-H2_EL5-like"/>
    <property type="match status" value="1"/>
</dbReference>
<keyword evidence="6 15" id="KW-0812">Transmembrane</keyword>
<keyword evidence="5" id="KW-0808">Transferase</keyword>
<dbReference type="SUPFAM" id="SSF57850">
    <property type="entry name" value="RING/U-box"/>
    <property type="match status" value="1"/>
</dbReference>
<dbReference type="Gene3D" id="3.30.40.10">
    <property type="entry name" value="Zinc/RING finger domain, C3HC4 (zinc finger)"/>
    <property type="match status" value="1"/>
</dbReference>
<feature type="domain" description="RING-type" evidence="16">
    <location>
        <begin position="109"/>
        <end position="151"/>
    </location>
</feature>
<comment type="similarity">
    <text evidence="13">Belongs to the RING-type zinc finger family. ATL subfamily.</text>
</comment>
<accession>A0A8B8JPZ0</accession>
<evidence type="ECO:0000259" key="16">
    <source>
        <dbReference type="PROSITE" id="PS50089"/>
    </source>
</evidence>
<dbReference type="Pfam" id="PF13639">
    <property type="entry name" value="zf-RING_2"/>
    <property type="match status" value="1"/>
</dbReference>
<dbReference type="GO" id="GO:0016020">
    <property type="term" value="C:membrane"/>
    <property type="evidence" value="ECO:0007669"/>
    <property type="project" value="UniProtKB-SubCell"/>
</dbReference>
<keyword evidence="7" id="KW-0479">Metal-binding</keyword>
<dbReference type="PANTHER" id="PTHR46913:SF1">
    <property type="entry name" value="RING-H2 FINGER PROTEIN ATL16"/>
    <property type="match status" value="1"/>
</dbReference>
<sequence length="256" mass="28512">MGNDDVDGNGKEIQYESKDFALSGKIMLIAIVVLFLIIIIMLCLHVYVRWHLVRARRRRNIRRARRPHFVFYMDPTVVTVASRGLHRSVISSLPVFTFSHTTHPDPVECAVCLSEFENGETGRVLPKCNHSFHIDCIDMWFQSHSTCPLCRSPVETRTDIEARPEGVALSEPESSLSSELGVGGEELNGYGAVGSSSLRVEVQGRNHSLRVESESSFRSPVSRILSFKRILSREKTASVSGCGGGCSDMTDLDTER</sequence>
<dbReference type="GeneID" id="113848270"/>
<evidence type="ECO:0000256" key="7">
    <source>
        <dbReference type="ARBA" id="ARBA00022723"/>
    </source>
</evidence>
<keyword evidence="10" id="KW-0862">Zinc</keyword>
<dbReference type="InterPro" id="IPR001841">
    <property type="entry name" value="Znf_RING"/>
</dbReference>
<organism evidence="17 18">
    <name type="scientific">Abrus precatorius</name>
    <name type="common">Indian licorice</name>
    <name type="synonym">Glycine abrus</name>
    <dbReference type="NCBI Taxonomy" id="3816"/>
    <lineage>
        <taxon>Eukaryota</taxon>
        <taxon>Viridiplantae</taxon>
        <taxon>Streptophyta</taxon>
        <taxon>Embryophyta</taxon>
        <taxon>Tracheophyta</taxon>
        <taxon>Spermatophyta</taxon>
        <taxon>Magnoliopsida</taxon>
        <taxon>eudicotyledons</taxon>
        <taxon>Gunneridae</taxon>
        <taxon>Pentapetalae</taxon>
        <taxon>rosids</taxon>
        <taxon>fabids</taxon>
        <taxon>Fabales</taxon>
        <taxon>Fabaceae</taxon>
        <taxon>Papilionoideae</taxon>
        <taxon>50 kb inversion clade</taxon>
        <taxon>NPAAA clade</taxon>
        <taxon>indigoferoid/millettioid clade</taxon>
        <taxon>Abreae</taxon>
        <taxon>Abrus</taxon>
    </lineage>
</organism>
<dbReference type="PANTHER" id="PTHR46913">
    <property type="entry name" value="RING-H2 FINGER PROTEIN ATL16"/>
    <property type="match status" value="1"/>
</dbReference>
<evidence type="ECO:0000256" key="9">
    <source>
        <dbReference type="ARBA" id="ARBA00022786"/>
    </source>
</evidence>
<dbReference type="AlphaFoldDB" id="A0A8B8JPZ0"/>
<name>A0A8B8JPZ0_ABRPR</name>
<keyword evidence="12 15" id="KW-0472">Membrane</keyword>
<protein>
    <recommendedName>
        <fullName evidence="4">RING-type E3 ubiquitin transferase</fullName>
        <ecNumber evidence="4">2.3.2.27</ecNumber>
    </recommendedName>
</protein>